<proteinExistence type="predicted"/>
<dbReference type="OrthoDB" id="7013728at2"/>
<dbReference type="KEGG" id="palk:PSAKL28_27300"/>
<feature type="transmembrane region" description="Helical" evidence="1">
    <location>
        <begin position="44"/>
        <end position="65"/>
    </location>
</feature>
<accession>A0A077F8U6</accession>
<keyword evidence="1" id="KW-1133">Transmembrane helix</keyword>
<keyword evidence="1" id="KW-0472">Membrane</keyword>
<evidence type="ECO:0000256" key="1">
    <source>
        <dbReference type="SAM" id="Phobius"/>
    </source>
</evidence>
<sequence length="108" mass="12118">MTEPSTFWLYVLICALISAVCRLLPLAVEIERLPSGVRAFIDRLGKYTSVAMLISLLAGSLYPLASQQTPSTLWIWPVALAWLLSRTRLKPYYAFLIALGVYVLLAMR</sequence>
<evidence type="ECO:0000313" key="3">
    <source>
        <dbReference type="Proteomes" id="UP000028931"/>
    </source>
</evidence>
<keyword evidence="1" id="KW-0812">Transmembrane</keyword>
<dbReference type="HOGENOM" id="CLU_2194662_0_0_6"/>
<protein>
    <submittedName>
        <fullName evidence="2">Branched-chain amino acid transporter</fullName>
    </submittedName>
</protein>
<feature type="transmembrane region" description="Helical" evidence="1">
    <location>
        <begin position="91"/>
        <end position="107"/>
    </location>
</feature>
<dbReference type="AlphaFoldDB" id="A0A077F8U6"/>
<name>A0A077F8U6_9PSED</name>
<feature type="transmembrane region" description="Helical" evidence="1">
    <location>
        <begin position="6"/>
        <end position="24"/>
    </location>
</feature>
<reference evidence="2 3" key="1">
    <citation type="submission" date="2014-07" db="EMBL/GenBank/DDBJ databases">
        <authorList>
            <person name="Lee K."/>
            <person name="Lim J.Y."/>
            <person name="Hwang I."/>
        </authorList>
    </citation>
    <scope>NUCLEOTIDE SEQUENCE [LARGE SCALE GENOMIC DNA]</scope>
    <source>
        <strain evidence="2 3">KL28</strain>
    </source>
</reference>
<gene>
    <name evidence="2" type="ORF">PSAKL28_27300</name>
</gene>
<evidence type="ECO:0000313" key="2">
    <source>
        <dbReference type="EMBL" id="AIL61922.1"/>
    </source>
</evidence>
<dbReference type="Proteomes" id="UP000028931">
    <property type="component" value="Chromosome"/>
</dbReference>
<organism evidence="2 3">
    <name type="scientific">Pseudomonas alkylphenolica</name>
    <dbReference type="NCBI Taxonomy" id="237609"/>
    <lineage>
        <taxon>Bacteria</taxon>
        <taxon>Pseudomonadati</taxon>
        <taxon>Pseudomonadota</taxon>
        <taxon>Gammaproteobacteria</taxon>
        <taxon>Pseudomonadales</taxon>
        <taxon>Pseudomonadaceae</taxon>
        <taxon>Pseudomonas</taxon>
    </lineage>
</organism>
<dbReference type="RefSeq" id="WP_038611290.1">
    <property type="nucleotide sequence ID" value="NZ_CP009048.1"/>
</dbReference>
<dbReference type="EMBL" id="CP009048">
    <property type="protein sequence ID" value="AIL61922.1"/>
    <property type="molecule type" value="Genomic_DNA"/>
</dbReference>